<reference evidence="4" key="1">
    <citation type="submission" date="2015-09" db="EMBL/GenBank/DDBJ databases">
        <authorList>
            <person name="Rodrigo-Torres L."/>
            <person name="Arahal D.R."/>
        </authorList>
    </citation>
    <scope>NUCLEOTIDE SEQUENCE [LARGE SCALE GENOMIC DNA]</scope>
    <source>
        <strain evidence="4">CECT 4293</strain>
    </source>
</reference>
<dbReference type="RefSeq" id="WP_058274675.1">
    <property type="nucleotide sequence ID" value="NZ_CYPS01000057.1"/>
</dbReference>
<proteinExistence type="inferred from homology"/>
<dbReference type="Proteomes" id="UP000050786">
    <property type="component" value="Unassembled WGS sequence"/>
</dbReference>
<evidence type="ECO:0000313" key="3">
    <source>
        <dbReference type="EMBL" id="CUH44711.1"/>
    </source>
</evidence>
<evidence type="ECO:0000256" key="1">
    <source>
        <dbReference type="ARBA" id="ARBA00008791"/>
    </source>
</evidence>
<dbReference type="InterPro" id="IPR014729">
    <property type="entry name" value="Rossmann-like_a/b/a_fold"/>
</dbReference>
<dbReference type="Pfam" id="PF00582">
    <property type="entry name" value="Usp"/>
    <property type="match status" value="1"/>
</dbReference>
<organism evidence="3 4">
    <name type="scientific">Ruegeria atlantica</name>
    <dbReference type="NCBI Taxonomy" id="81569"/>
    <lineage>
        <taxon>Bacteria</taxon>
        <taxon>Pseudomonadati</taxon>
        <taxon>Pseudomonadota</taxon>
        <taxon>Alphaproteobacteria</taxon>
        <taxon>Rhodobacterales</taxon>
        <taxon>Roseobacteraceae</taxon>
        <taxon>Ruegeria</taxon>
    </lineage>
</organism>
<feature type="domain" description="UspA" evidence="2">
    <location>
        <begin position="1"/>
        <end position="135"/>
    </location>
</feature>
<sequence length="135" mass="14770">MYNNILIPVALDQEHDTQASFEAARQLADADAVFTVIHVQEPIPAYVWSQIPSEVLANTRHEILENLHQTASEIPGAKARLISGHAGRAIVDFANESDADCIVLASHKPGFEDIFLGSTANRVVHHAKCSVHVIR</sequence>
<dbReference type="PANTHER" id="PTHR46268:SF6">
    <property type="entry name" value="UNIVERSAL STRESS PROTEIN UP12"/>
    <property type="match status" value="1"/>
</dbReference>
<dbReference type="PANTHER" id="PTHR46268">
    <property type="entry name" value="STRESS RESPONSE PROTEIN NHAX"/>
    <property type="match status" value="1"/>
</dbReference>
<dbReference type="Gene3D" id="3.40.50.620">
    <property type="entry name" value="HUPs"/>
    <property type="match status" value="1"/>
</dbReference>
<dbReference type="InterPro" id="IPR006015">
    <property type="entry name" value="Universal_stress_UspA"/>
</dbReference>
<dbReference type="PRINTS" id="PR01438">
    <property type="entry name" value="UNVRSLSTRESS"/>
</dbReference>
<dbReference type="AlphaFoldDB" id="A0A0P1E8X0"/>
<keyword evidence="4" id="KW-1185">Reference proteome</keyword>
<accession>A0A0P1E8X0</accession>
<dbReference type="InterPro" id="IPR006016">
    <property type="entry name" value="UspA"/>
</dbReference>
<dbReference type="EMBL" id="CYPS01000057">
    <property type="protein sequence ID" value="CUH44711.1"/>
    <property type="molecule type" value="Genomic_DNA"/>
</dbReference>
<protein>
    <recommendedName>
        <fullName evidence="2">UspA domain-containing protein</fullName>
    </recommendedName>
</protein>
<gene>
    <name evidence="3" type="primary">uspA2_2</name>
    <name evidence="3" type="ORF">RUM4293_03617</name>
</gene>
<dbReference type="CDD" id="cd00293">
    <property type="entry name" value="USP-like"/>
    <property type="match status" value="1"/>
</dbReference>
<comment type="similarity">
    <text evidence="1">Belongs to the universal stress protein A family.</text>
</comment>
<name>A0A0P1E8X0_9RHOB</name>
<evidence type="ECO:0000259" key="2">
    <source>
        <dbReference type="Pfam" id="PF00582"/>
    </source>
</evidence>
<dbReference type="SUPFAM" id="SSF52402">
    <property type="entry name" value="Adenine nucleotide alpha hydrolases-like"/>
    <property type="match status" value="1"/>
</dbReference>
<evidence type="ECO:0000313" key="4">
    <source>
        <dbReference type="Proteomes" id="UP000050786"/>
    </source>
</evidence>